<dbReference type="RefSeq" id="WP_349656760.1">
    <property type="nucleotide sequence ID" value="NZ_CP144460.1"/>
</dbReference>
<protein>
    <submittedName>
        <fullName evidence="1">Uncharacterized protein</fullName>
    </submittedName>
</protein>
<accession>A0AAU7P9R8</accession>
<dbReference type="AlphaFoldDB" id="A0AAU7P9R8"/>
<dbReference type="EMBL" id="CP144460">
    <property type="protein sequence ID" value="XBS38371.1"/>
    <property type="molecule type" value="Genomic_DNA"/>
</dbReference>
<evidence type="ECO:0000313" key="1">
    <source>
        <dbReference type="EMBL" id="XBS38371.1"/>
    </source>
</evidence>
<name>A0AAU7P9R8_9XANT</name>
<sequence>MMGRERSAGTPRSGKAGLGVADTLAGELATLIGWMTGLPSGLHSFDRATVAKPCNAGNRAGRGDERGFSIVTVSAALTERDPLAGDGATARCHQADGSGVHAQEMTRWFATDAPRLCLDAVETAVPGHRWTAEKAGVAYS</sequence>
<reference evidence="1" key="1">
    <citation type="submission" date="2024-02" db="EMBL/GenBank/DDBJ databases">
        <title>Complete genome sequence of Xanthomonas sp. 10-10.</title>
        <authorList>
            <person name="Biessy A."/>
            <person name="Ciotola M."/>
            <person name="Cadieux M."/>
            <person name="Soufiane B."/>
            <person name="Laforest M."/>
            <person name="Filion M."/>
        </authorList>
    </citation>
    <scope>NUCLEOTIDE SEQUENCE</scope>
    <source>
        <strain evidence="1">10-10</strain>
    </source>
</reference>
<organism evidence="1">
    <name type="scientific">Xanthomonas sp. 10-10</name>
    <dbReference type="NCBI Taxonomy" id="3115848"/>
    <lineage>
        <taxon>Bacteria</taxon>
        <taxon>Pseudomonadati</taxon>
        <taxon>Pseudomonadota</taxon>
        <taxon>Gammaproteobacteria</taxon>
        <taxon>Lysobacterales</taxon>
        <taxon>Lysobacteraceae</taxon>
        <taxon>Xanthomonas</taxon>
    </lineage>
</organism>
<gene>
    <name evidence="1" type="ORF">VZ068_02165</name>
</gene>
<proteinExistence type="predicted"/>